<dbReference type="PANTHER" id="PTHR38795:SF1">
    <property type="entry name" value="DUF6604 DOMAIN-CONTAINING PROTEIN"/>
    <property type="match status" value="1"/>
</dbReference>
<proteinExistence type="predicted"/>
<feature type="region of interest" description="Disordered" evidence="1">
    <location>
        <begin position="127"/>
        <end position="148"/>
    </location>
</feature>
<accession>A0A4S9Z6K0</accession>
<feature type="compositionally biased region" description="Basic residues" evidence="1">
    <location>
        <begin position="127"/>
        <end position="144"/>
    </location>
</feature>
<comment type="caution">
    <text evidence="3">The sequence shown here is derived from an EMBL/GenBank/DDBJ whole genome shotgun (WGS) entry which is preliminary data.</text>
</comment>
<evidence type="ECO:0000313" key="4">
    <source>
        <dbReference type="Proteomes" id="UP000304947"/>
    </source>
</evidence>
<dbReference type="AlphaFoldDB" id="A0A4S9Z6K0"/>
<evidence type="ECO:0000259" key="2">
    <source>
        <dbReference type="Pfam" id="PF20253"/>
    </source>
</evidence>
<dbReference type="Pfam" id="PF20253">
    <property type="entry name" value="DUF6604"/>
    <property type="match status" value="1"/>
</dbReference>
<dbReference type="PANTHER" id="PTHR38795">
    <property type="entry name" value="DUF6604 DOMAIN-CONTAINING PROTEIN"/>
    <property type="match status" value="1"/>
</dbReference>
<feature type="domain" description="DUF6604" evidence="2">
    <location>
        <begin position="2"/>
        <end position="232"/>
    </location>
</feature>
<feature type="non-terminal residue" evidence="3">
    <location>
        <position position="365"/>
    </location>
</feature>
<sequence length="365" mass="42142">MTKRVAANLHEEVPSTIFRLFRSVIKARSEAYEMFRELAATHADEKMEESNISHKHFIDRLDEAFAILGGEAWMAKQRAGDEEVEDRETIERIIFTNPFSALITELSADDPSDCDDDQLLQSSRSRAKKTFGKGKRGQKRKQKTKSTPTTINEGIDLKDIPLESFRILDGPEDLITDYYIAVTYIIDEWQKLRAFIHDQWYFVTHKDLNSAIAGTLSCLAIGMVRRTMATIFIEFPREQDTYESIMQTFTRGDFKKGFCTSVLSPDPDDNHVDVAEAISMYAYQDLHDFLLDYQKNRNGKPTKRMQAHLSDWDPKLDLSQVDKKARIAWRRSFTINWLYDLVNVHSHNVRQSPYIKVEGVALEAI</sequence>
<protein>
    <recommendedName>
        <fullName evidence="2">DUF6604 domain-containing protein</fullName>
    </recommendedName>
</protein>
<evidence type="ECO:0000256" key="1">
    <source>
        <dbReference type="SAM" id="MobiDB-lite"/>
    </source>
</evidence>
<reference evidence="3 4" key="1">
    <citation type="submission" date="2018-10" db="EMBL/GenBank/DDBJ databases">
        <title>Fifty Aureobasidium pullulans genomes reveal a recombining polyextremotolerant generalist.</title>
        <authorList>
            <person name="Gostincar C."/>
            <person name="Turk M."/>
            <person name="Zajc J."/>
            <person name="Gunde-Cimerman N."/>
        </authorList>
    </citation>
    <scope>NUCLEOTIDE SEQUENCE [LARGE SCALE GENOMIC DNA]</scope>
    <source>
        <strain evidence="3 4">EXF-3380</strain>
    </source>
</reference>
<dbReference type="EMBL" id="QZBU01005076">
    <property type="protein sequence ID" value="TIA01936.1"/>
    <property type="molecule type" value="Genomic_DNA"/>
</dbReference>
<dbReference type="Proteomes" id="UP000304947">
    <property type="component" value="Unassembled WGS sequence"/>
</dbReference>
<name>A0A4S9Z6K0_AURPU</name>
<dbReference type="InterPro" id="IPR046539">
    <property type="entry name" value="DUF6604"/>
</dbReference>
<gene>
    <name evidence="3" type="ORF">D6C83_08970</name>
</gene>
<organism evidence="3 4">
    <name type="scientific">Aureobasidium pullulans</name>
    <name type="common">Black yeast</name>
    <name type="synonym">Pullularia pullulans</name>
    <dbReference type="NCBI Taxonomy" id="5580"/>
    <lineage>
        <taxon>Eukaryota</taxon>
        <taxon>Fungi</taxon>
        <taxon>Dikarya</taxon>
        <taxon>Ascomycota</taxon>
        <taxon>Pezizomycotina</taxon>
        <taxon>Dothideomycetes</taxon>
        <taxon>Dothideomycetidae</taxon>
        <taxon>Dothideales</taxon>
        <taxon>Saccotheciaceae</taxon>
        <taxon>Aureobasidium</taxon>
    </lineage>
</organism>
<evidence type="ECO:0000313" key="3">
    <source>
        <dbReference type="EMBL" id="TIA01936.1"/>
    </source>
</evidence>